<evidence type="ECO:0000313" key="3">
    <source>
        <dbReference type="Proteomes" id="UP000326532"/>
    </source>
</evidence>
<gene>
    <name evidence="2" type="ORF">BDV34DRAFT_225879</name>
</gene>
<dbReference type="Proteomes" id="UP000326532">
    <property type="component" value="Unassembled WGS sequence"/>
</dbReference>
<dbReference type="VEuPathDB" id="FungiDB:BDV34DRAFT_225879"/>
<proteinExistence type="predicted"/>
<accession>A0A5N6DJ40</accession>
<evidence type="ECO:0000256" key="1">
    <source>
        <dbReference type="SAM" id="MobiDB-lite"/>
    </source>
</evidence>
<dbReference type="EMBL" id="ML734974">
    <property type="protein sequence ID" value="KAB8205079.1"/>
    <property type="molecule type" value="Genomic_DNA"/>
</dbReference>
<dbReference type="AlphaFoldDB" id="A0A5N6DJ40"/>
<feature type="compositionally biased region" description="Low complexity" evidence="1">
    <location>
        <begin position="7"/>
        <end position="20"/>
    </location>
</feature>
<keyword evidence="3" id="KW-1185">Reference proteome</keyword>
<protein>
    <submittedName>
        <fullName evidence="2">Uncharacterized protein</fullName>
    </submittedName>
</protein>
<organism evidence="2 3">
    <name type="scientific">Aspergillus parasiticus</name>
    <dbReference type="NCBI Taxonomy" id="5067"/>
    <lineage>
        <taxon>Eukaryota</taxon>
        <taxon>Fungi</taxon>
        <taxon>Dikarya</taxon>
        <taxon>Ascomycota</taxon>
        <taxon>Pezizomycotina</taxon>
        <taxon>Eurotiomycetes</taxon>
        <taxon>Eurotiomycetidae</taxon>
        <taxon>Eurotiales</taxon>
        <taxon>Aspergillaceae</taxon>
        <taxon>Aspergillus</taxon>
        <taxon>Aspergillus subgen. Circumdati</taxon>
    </lineage>
</organism>
<sequence>MPPPASPSRSPRRSQSSQPRTDISNAFSESVKLEVVRMAGASCWSCATPDPEFAHVVAQKDGQAPYWIHNERPSYPICIVYRTTYRCRTYFLSTPDLGY</sequence>
<reference evidence="2 3" key="1">
    <citation type="submission" date="2019-04" db="EMBL/GenBank/DDBJ databases">
        <title>Fungal friends and foes A comparative genomics study of 23 Aspergillus species from section Flavi.</title>
        <authorList>
            <consortium name="DOE Joint Genome Institute"/>
            <person name="Kjaerbolling I."/>
            <person name="Vesth T.C."/>
            <person name="Frisvad J.C."/>
            <person name="Nybo J.L."/>
            <person name="Theobald S."/>
            <person name="Kildgaard S."/>
            <person name="Petersen T.I."/>
            <person name="Kuo A."/>
            <person name="Sato A."/>
            <person name="Lyhne E.K."/>
            <person name="Kogle M.E."/>
            <person name="Wiebenga A."/>
            <person name="Kun R.S."/>
            <person name="Lubbers R.J."/>
            <person name="Makela M.R."/>
            <person name="Barry K."/>
            <person name="Chovatia M."/>
            <person name="Clum A."/>
            <person name="Daum C."/>
            <person name="Haridas S."/>
            <person name="He G."/>
            <person name="LaButti K."/>
            <person name="Lipzen A."/>
            <person name="Mondo S."/>
            <person name="Pangilinan J."/>
            <person name="Riley R."/>
            <person name="Salamov A."/>
            <person name="Simmons B.A."/>
            <person name="Magnuson J.K."/>
            <person name="Henrissat B."/>
            <person name="Mortensen U.H."/>
            <person name="Larsen T.O."/>
            <person name="De vries R.P."/>
            <person name="Grigoriev I.V."/>
            <person name="Machida M."/>
            <person name="Baker S.E."/>
            <person name="Andersen M.R."/>
        </authorList>
    </citation>
    <scope>NUCLEOTIDE SEQUENCE [LARGE SCALE GENOMIC DNA]</scope>
    <source>
        <strain evidence="2 3">CBS 117618</strain>
    </source>
</reference>
<evidence type="ECO:0000313" key="2">
    <source>
        <dbReference type="EMBL" id="KAB8205079.1"/>
    </source>
</evidence>
<feature type="region of interest" description="Disordered" evidence="1">
    <location>
        <begin position="1"/>
        <end position="24"/>
    </location>
</feature>
<name>A0A5N6DJ40_ASPPA</name>